<name>A0A8T1V6I5_9STRA</name>
<gene>
    <name evidence="2" type="ORF">PHYPSEUDO_014917</name>
</gene>
<dbReference type="Proteomes" id="UP000694044">
    <property type="component" value="Unassembled WGS sequence"/>
</dbReference>
<evidence type="ECO:0000313" key="3">
    <source>
        <dbReference type="Proteomes" id="UP000694044"/>
    </source>
</evidence>
<organism evidence="2 3">
    <name type="scientific">Phytophthora pseudosyringae</name>
    <dbReference type="NCBI Taxonomy" id="221518"/>
    <lineage>
        <taxon>Eukaryota</taxon>
        <taxon>Sar</taxon>
        <taxon>Stramenopiles</taxon>
        <taxon>Oomycota</taxon>
        <taxon>Peronosporomycetes</taxon>
        <taxon>Peronosporales</taxon>
        <taxon>Peronosporaceae</taxon>
        <taxon>Phytophthora</taxon>
    </lineage>
</organism>
<protein>
    <submittedName>
        <fullName evidence="2">Uncharacterized protein</fullName>
    </submittedName>
</protein>
<feature type="region of interest" description="Disordered" evidence="1">
    <location>
        <begin position="1"/>
        <end position="31"/>
    </location>
</feature>
<sequence length="106" mass="10712">MAKLTTSTPLPPSLPLTSGSTRPSPMPAGPLPMPSVVSVLSELPPVVPVGVRCGLHAGAIRRTGGDVVCAGRFAAVNQFQHVQLGHFVAGGVIPPASIEKFDGPGP</sequence>
<comment type="caution">
    <text evidence="2">The sequence shown here is derived from an EMBL/GenBank/DDBJ whole genome shotgun (WGS) entry which is preliminary data.</text>
</comment>
<dbReference type="EMBL" id="JAGDFM010000887">
    <property type="protein sequence ID" value="KAG7375890.1"/>
    <property type="molecule type" value="Genomic_DNA"/>
</dbReference>
<evidence type="ECO:0000313" key="2">
    <source>
        <dbReference type="EMBL" id="KAG7375890.1"/>
    </source>
</evidence>
<dbReference type="AlphaFoldDB" id="A0A8T1V6I5"/>
<reference evidence="2" key="1">
    <citation type="submission" date="2021-02" db="EMBL/GenBank/DDBJ databases">
        <authorList>
            <person name="Palmer J.M."/>
        </authorList>
    </citation>
    <scope>NUCLEOTIDE SEQUENCE</scope>
    <source>
        <strain evidence="2">SCRP734</strain>
    </source>
</reference>
<accession>A0A8T1V6I5</accession>
<keyword evidence="3" id="KW-1185">Reference proteome</keyword>
<proteinExistence type="predicted"/>
<evidence type="ECO:0000256" key="1">
    <source>
        <dbReference type="SAM" id="MobiDB-lite"/>
    </source>
</evidence>